<accession>A0A5J4UVP8</accession>
<evidence type="ECO:0000313" key="1">
    <source>
        <dbReference type="EMBL" id="KAA6374363.1"/>
    </source>
</evidence>
<organism evidence="1 2">
    <name type="scientific">Streblomastix strix</name>
    <dbReference type="NCBI Taxonomy" id="222440"/>
    <lineage>
        <taxon>Eukaryota</taxon>
        <taxon>Metamonada</taxon>
        <taxon>Preaxostyla</taxon>
        <taxon>Oxymonadida</taxon>
        <taxon>Streblomastigidae</taxon>
        <taxon>Streblomastix</taxon>
    </lineage>
</organism>
<protein>
    <recommendedName>
        <fullName evidence="3">Ubiquitin-like domain-containing protein</fullName>
    </recommendedName>
</protein>
<dbReference type="EMBL" id="SNRW01012034">
    <property type="protein sequence ID" value="KAA6374363.1"/>
    <property type="molecule type" value="Genomic_DNA"/>
</dbReference>
<dbReference type="Proteomes" id="UP000324800">
    <property type="component" value="Unassembled WGS sequence"/>
</dbReference>
<evidence type="ECO:0008006" key="3">
    <source>
        <dbReference type="Google" id="ProtNLM"/>
    </source>
</evidence>
<dbReference type="OrthoDB" id="10552275at2759"/>
<gene>
    <name evidence="1" type="ORF">EZS28_030109</name>
</gene>
<dbReference type="InterPro" id="IPR029071">
    <property type="entry name" value="Ubiquitin-like_domsf"/>
</dbReference>
<comment type="caution">
    <text evidence="1">The sequence shown here is derived from an EMBL/GenBank/DDBJ whole genome shotgun (WGS) entry which is preliminary data.</text>
</comment>
<sequence length="105" mass="12122">MKLQIRLLPNKDIINLDISPETTILQIKELIYNQFFKAYLEVEPDCIPMSVILFYKPEFSFGQLRNEETIGGAGCQEGDLIEFDHEESTNEAELKQMKAERPPTD</sequence>
<proteinExistence type="predicted"/>
<reference evidence="1 2" key="1">
    <citation type="submission" date="2019-03" db="EMBL/GenBank/DDBJ databases">
        <title>Single cell metagenomics reveals metabolic interactions within the superorganism composed of flagellate Streblomastix strix and complex community of Bacteroidetes bacteria on its surface.</title>
        <authorList>
            <person name="Treitli S.C."/>
            <person name="Kolisko M."/>
            <person name="Husnik F."/>
            <person name="Keeling P."/>
            <person name="Hampl V."/>
        </authorList>
    </citation>
    <scope>NUCLEOTIDE SEQUENCE [LARGE SCALE GENOMIC DNA]</scope>
    <source>
        <strain evidence="1">ST1C</strain>
    </source>
</reference>
<dbReference type="AlphaFoldDB" id="A0A5J4UVP8"/>
<evidence type="ECO:0000313" key="2">
    <source>
        <dbReference type="Proteomes" id="UP000324800"/>
    </source>
</evidence>
<dbReference type="SUPFAM" id="SSF54236">
    <property type="entry name" value="Ubiquitin-like"/>
    <property type="match status" value="1"/>
</dbReference>
<name>A0A5J4UVP8_9EUKA</name>